<dbReference type="SUPFAM" id="SSF52833">
    <property type="entry name" value="Thioredoxin-like"/>
    <property type="match status" value="1"/>
</dbReference>
<gene>
    <name evidence="1" type="ORF">FBY58_1572</name>
</gene>
<protein>
    <submittedName>
        <fullName evidence="1">Peroxiredoxin</fullName>
    </submittedName>
</protein>
<evidence type="ECO:0000313" key="1">
    <source>
        <dbReference type="EMBL" id="TQL17958.1"/>
    </source>
</evidence>
<evidence type="ECO:0000313" key="2">
    <source>
        <dbReference type="Proteomes" id="UP000316887"/>
    </source>
</evidence>
<proteinExistence type="predicted"/>
<accession>A0A542W2Z4</accession>
<dbReference type="AlphaFoldDB" id="A0A542W2Z4"/>
<reference evidence="1 2" key="1">
    <citation type="submission" date="2019-06" db="EMBL/GenBank/DDBJ databases">
        <title>Genome sequencing of Zymomonas mobilis strains for genetic engineering and biofuel applications.</title>
        <authorList>
            <person name="Teravest M."/>
        </authorList>
    </citation>
    <scope>NUCLEOTIDE SEQUENCE [LARGE SCALE GENOMIC DNA]</scope>
    <source>
        <strain evidence="1 2">AN0101</strain>
    </source>
</reference>
<organism evidence="1 2">
    <name type="scientific">Zymomonas mobilis</name>
    <dbReference type="NCBI Taxonomy" id="542"/>
    <lineage>
        <taxon>Bacteria</taxon>
        <taxon>Pseudomonadati</taxon>
        <taxon>Pseudomonadota</taxon>
        <taxon>Alphaproteobacteria</taxon>
        <taxon>Sphingomonadales</taxon>
        <taxon>Zymomonadaceae</taxon>
        <taxon>Zymomonas</taxon>
    </lineage>
</organism>
<dbReference type="EMBL" id="VFOF01000001">
    <property type="protein sequence ID" value="TQL17958.1"/>
    <property type="molecule type" value="Genomic_DNA"/>
</dbReference>
<comment type="caution">
    <text evidence="1">The sequence shown here is derived from an EMBL/GenBank/DDBJ whole genome shotgun (WGS) entry which is preliminary data.</text>
</comment>
<dbReference type="InterPro" id="IPR036249">
    <property type="entry name" value="Thioredoxin-like_sf"/>
</dbReference>
<dbReference type="Proteomes" id="UP000316887">
    <property type="component" value="Unassembled WGS sequence"/>
</dbReference>
<dbReference type="Gene3D" id="3.40.30.10">
    <property type="entry name" value="Glutaredoxin"/>
    <property type="match status" value="1"/>
</dbReference>
<sequence length="190" mass="21049">MQNSFVNFYMIKKIASYFSAYVLCGLFSLIAGTPSYARLSMGFHAPPFEASGMMMAMPFHFNLDQTLKNGPAVLYFSAAGMDLGCREDAQPLLKAAPKLRLYGAFLIAFSVTDQSPSILRNCRVQLPVAIANQSITKLYAVNYPLSPAQNTTYVIAPDRRILLTYVSDDPASHMAKAMEVIQNWQKSGRK</sequence>
<name>A0A542W2Z4_ZYMMB</name>